<dbReference type="EMBL" id="BAABRN010000014">
    <property type="protein sequence ID" value="GAA5501877.1"/>
    <property type="molecule type" value="Genomic_DNA"/>
</dbReference>
<reference evidence="2 3" key="1">
    <citation type="submission" date="2024-02" db="EMBL/GenBank/DDBJ databases">
        <title>Deinococcus xinjiangensis NBRC 107630.</title>
        <authorList>
            <person name="Ichikawa N."/>
            <person name="Katano-Makiyama Y."/>
            <person name="Hidaka K."/>
        </authorList>
    </citation>
    <scope>NUCLEOTIDE SEQUENCE [LARGE SCALE GENOMIC DNA]</scope>
    <source>
        <strain evidence="2 3">NBRC 107630</strain>
    </source>
</reference>
<name>A0ABP9VDT5_9DEIO</name>
<dbReference type="InterPro" id="IPR000835">
    <property type="entry name" value="HTH_MarR-typ"/>
</dbReference>
<dbReference type="InterPro" id="IPR036388">
    <property type="entry name" value="WH-like_DNA-bd_sf"/>
</dbReference>
<dbReference type="Proteomes" id="UP001458946">
    <property type="component" value="Unassembled WGS sequence"/>
</dbReference>
<dbReference type="SUPFAM" id="SSF46785">
    <property type="entry name" value="Winged helix' DNA-binding domain"/>
    <property type="match status" value="1"/>
</dbReference>
<organism evidence="2 3">
    <name type="scientific">Deinococcus xinjiangensis</name>
    <dbReference type="NCBI Taxonomy" id="457454"/>
    <lineage>
        <taxon>Bacteria</taxon>
        <taxon>Thermotogati</taxon>
        <taxon>Deinococcota</taxon>
        <taxon>Deinococci</taxon>
        <taxon>Deinococcales</taxon>
        <taxon>Deinococcaceae</taxon>
        <taxon>Deinococcus</taxon>
    </lineage>
</organism>
<dbReference type="Pfam" id="PF12802">
    <property type="entry name" value="MarR_2"/>
    <property type="match status" value="1"/>
</dbReference>
<evidence type="ECO:0000313" key="2">
    <source>
        <dbReference type="EMBL" id="GAA5501877.1"/>
    </source>
</evidence>
<dbReference type="PANTHER" id="PTHR39515:SF2">
    <property type="entry name" value="HTH-TYPE TRANSCRIPTIONAL REGULATOR RV0880"/>
    <property type="match status" value="1"/>
</dbReference>
<dbReference type="Gene3D" id="1.10.10.10">
    <property type="entry name" value="Winged helix-like DNA-binding domain superfamily/Winged helix DNA-binding domain"/>
    <property type="match status" value="1"/>
</dbReference>
<protein>
    <recommendedName>
        <fullName evidence="1">HTH marR-type domain-containing protein</fullName>
    </recommendedName>
</protein>
<dbReference type="PROSITE" id="PS50995">
    <property type="entry name" value="HTH_MARR_2"/>
    <property type="match status" value="1"/>
</dbReference>
<dbReference type="PRINTS" id="PR00598">
    <property type="entry name" value="HTHMARR"/>
</dbReference>
<dbReference type="SMART" id="SM00347">
    <property type="entry name" value="HTH_MARR"/>
    <property type="match status" value="1"/>
</dbReference>
<proteinExistence type="predicted"/>
<dbReference type="InterPro" id="IPR036390">
    <property type="entry name" value="WH_DNA-bd_sf"/>
</dbReference>
<keyword evidence="3" id="KW-1185">Reference proteome</keyword>
<sequence>MNRSSSDSDELYGLVRKVLRLSRRFGQTLDEPLESSLGLNIKELLVLSAIMDGAATPSAVAEAHSLPAPTVTRIVTKLVEAGLVQRVTDPSDLRRQRLELTPEGAQTRSRTRQVGKQIVEKQFGHLDSAQIRAALEALSALEEALFAAPSPLPKAAPKLEARL</sequence>
<feature type="domain" description="HTH marR-type" evidence="1">
    <location>
        <begin position="11"/>
        <end position="143"/>
    </location>
</feature>
<dbReference type="InterPro" id="IPR052526">
    <property type="entry name" value="HTH-type_Bedaq_tolerance"/>
</dbReference>
<accession>A0ABP9VDT5</accession>
<dbReference type="InterPro" id="IPR011991">
    <property type="entry name" value="ArsR-like_HTH"/>
</dbReference>
<evidence type="ECO:0000313" key="3">
    <source>
        <dbReference type="Proteomes" id="UP001458946"/>
    </source>
</evidence>
<dbReference type="PANTHER" id="PTHR39515">
    <property type="entry name" value="CONSERVED PROTEIN"/>
    <property type="match status" value="1"/>
</dbReference>
<dbReference type="CDD" id="cd00090">
    <property type="entry name" value="HTH_ARSR"/>
    <property type="match status" value="1"/>
</dbReference>
<comment type="caution">
    <text evidence="2">The sequence shown here is derived from an EMBL/GenBank/DDBJ whole genome shotgun (WGS) entry which is preliminary data.</text>
</comment>
<evidence type="ECO:0000259" key="1">
    <source>
        <dbReference type="PROSITE" id="PS50995"/>
    </source>
</evidence>
<dbReference type="RefSeq" id="WP_353541849.1">
    <property type="nucleotide sequence ID" value="NZ_BAABRN010000014.1"/>
</dbReference>
<gene>
    <name evidence="2" type="ORF">Dxin01_01616</name>
</gene>